<dbReference type="AlphaFoldDB" id="A0A251XKP3"/>
<dbReference type="Proteomes" id="UP000195062">
    <property type="component" value="Unassembled WGS sequence"/>
</dbReference>
<reference evidence="1 2" key="1">
    <citation type="submission" date="2016-08" db="EMBL/GenBank/DDBJ databases">
        <title>Genome sequence of Clavibacter michiganensis subsp. michiganensis strain CASJ007.</title>
        <authorList>
            <person name="Thapa S.P."/>
            <person name="Coaker G."/>
        </authorList>
    </citation>
    <scope>NUCLEOTIDE SEQUENCE [LARGE SCALE GENOMIC DNA]</scope>
    <source>
        <strain evidence="1">CASJ007</strain>
    </source>
</reference>
<evidence type="ECO:0000313" key="1">
    <source>
        <dbReference type="EMBL" id="OUE04062.1"/>
    </source>
</evidence>
<sequence length="256" mass="28819">MNALVDKTKSALLRAADQLITEFRIYSLDFLPYEAHLLILTHIFSSNTTLSAAQMKRLRQWFWRTSFSERYRGTNDAYVTRDLELVRNFIENGVGDATTFGATPLSRDIKTAVFRKNNSRSRAFSLALAKAGPENLTNGSPIDTAVALSGYNKKQFHHIYPDAYLRRQEPSKERNLLLNMCMLAASENNLISDDDPHDYLVRVGADHGGHAEKVFKSNLLPNPSIFTFANASYDEFLEARLEVVQAHLALLCDGDA</sequence>
<accession>A0A251XKP3</accession>
<name>A0A251XKP3_CLAMM</name>
<organism evidence="1 2">
    <name type="scientific">Clavibacter michiganensis subsp. michiganensis</name>
    <dbReference type="NCBI Taxonomy" id="33013"/>
    <lineage>
        <taxon>Bacteria</taxon>
        <taxon>Bacillati</taxon>
        <taxon>Actinomycetota</taxon>
        <taxon>Actinomycetes</taxon>
        <taxon>Micrococcales</taxon>
        <taxon>Microbacteriaceae</taxon>
        <taxon>Clavibacter</taxon>
    </lineage>
</organism>
<dbReference type="EMBL" id="MDHH01000001">
    <property type="protein sequence ID" value="OUE04062.1"/>
    <property type="molecule type" value="Genomic_DNA"/>
</dbReference>
<gene>
    <name evidence="1" type="ORF">CMMCAS07_03875</name>
</gene>
<protein>
    <submittedName>
        <fullName evidence="1">Uncharacterized protein</fullName>
    </submittedName>
</protein>
<dbReference type="PANTHER" id="PTHR37292:SF2">
    <property type="entry name" value="DUF262 DOMAIN-CONTAINING PROTEIN"/>
    <property type="match status" value="1"/>
</dbReference>
<proteinExistence type="predicted"/>
<comment type="caution">
    <text evidence="1">The sequence shown here is derived from an EMBL/GenBank/DDBJ whole genome shotgun (WGS) entry which is preliminary data.</text>
</comment>
<evidence type="ECO:0000313" key="2">
    <source>
        <dbReference type="Proteomes" id="UP000195062"/>
    </source>
</evidence>
<keyword evidence="2" id="KW-1185">Reference proteome</keyword>
<dbReference type="PANTHER" id="PTHR37292">
    <property type="entry name" value="VNG6097C"/>
    <property type="match status" value="1"/>
</dbReference>